<evidence type="ECO:0000313" key="3">
    <source>
        <dbReference type="Proteomes" id="UP000325690"/>
    </source>
</evidence>
<protein>
    <recommendedName>
        <fullName evidence="1">Cupin type-2 domain-containing protein</fullName>
    </recommendedName>
</protein>
<dbReference type="Gene3D" id="2.60.120.10">
    <property type="entry name" value="Jelly Rolls"/>
    <property type="match status" value="1"/>
</dbReference>
<dbReference type="Pfam" id="PF07883">
    <property type="entry name" value="Cupin_2"/>
    <property type="match status" value="1"/>
</dbReference>
<keyword evidence="3" id="KW-1185">Reference proteome</keyword>
<dbReference type="Proteomes" id="UP000325690">
    <property type="component" value="Unassembled WGS sequence"/>
</dbReference>
<proteinExistence type="predicted"/>
<dbReference type="GeneID" id="74304546"/>
<dbReference type="InterPro" id="IPR013096">
    <property type="entry name" value="Cupin_2"/>
</dbReference>
<dbReference type="AlphaFoldDB" id="A0A5N5V2J7"/>
<evidence type="ECO:0000313" key="2">
    <source>
        <dbReference type="EMBL" id="KAB7756112.1"/>
    </source>
</evidence>
<reference evidence="2 3" key="1">
    <citation type="submission" date="2012-10" db="EMBL/GenBank/DDBJ databases">
        <title>The draft sequence of the Mycobacterium pheli genome.</title>
        <authorList>
            <person name="Pettersson B.M.F."/>
            <person name="Das S."/>
            <person name="Dasgupta S."/>
            <person name="Bhattacharya A."/>
            <person name="Kirsebom L.A."/>
        </authorList>
    </citation>
    <scope>NUCLEOTIDE SEQUENCE [LARGE SCALE GENOMIC DNA]</scope>
    <source>
        <strain evidence="2 3">CCUG 21000</strain>
    </source>
</reference>
<dbReference type="RefSeq" id="WP_061482207.1">
    <property type="nucleotide sequence ID" value="NZ_ANBO01000011.1"/>
</dbReference>
<dbReference type="InterPro" id="IPR014710">
    <property type="entry name" value="RmlC-like_jellyroll"/>
</dbReference>
<evidence type="ECO:0000259" key="1">
    <source>
        <dbReference type="Pfam" id="PF07883"/>
    </source>
</evidence>
<dbReference type="EMBL" id="ANBP01000014">
    <property type="protein sequence ID" value="KAB7756112.1"/>
    <property type="molecule type" value="Genomic_DNA"/>
</dbReference>
<comment type="caution">
    <text evidence="2">The sequence shown here is derived from an EMBL/GenBank/DDBJ whole genome shotgun (WGS) entry which is preliminary data.</text>
</comment>
<feature type="domain" description="Cupin type-2" evidence="1">
    <location>
        <begin position="62"/>
        <end position="124"/>
    </location>
</feature>
<accession>A0A5N5V2J7</accession>
<name>A0A5N5V2J7_MYCPH</name>
<sequence>MLAVLGAPAASAHPGHEHDGGVTTINGQQLPGVLAPLVNPSTMLDTIGADGQRVVVTQGTRKAGTRAPIHVHEYGGVTCVLTGTVTPFVEGQEPVPYPAGTCYYMPPNTPMAAVNLGTEDVFLTDSFTLPPDAPAMTVLEPGWTDPSPADVG</sequence>
<gene>
    <name evidence="2" type="ORF">MPHL21000_12630</name>
</gene>
<dbReference type="SUPFAM" id="SSF51182">
    <property type="entry name" value="RmlC-like cupins"/>
    <property type="match status" value="1"/>
</dbReference>
<organism evidence="2 3">
    <name type="scientific">Mycolicibacterium phlei DSM 43239 = CCUG 21000</name>
    <dbReference type="NCBI Taxonomy" id="1226750"/>
    <lineage>
        <taxon>Bacteria</taxon>
        <taxon>Bacillati</taxon>
        <taxon>Actinomycetota</taxon>
        <taxon>Actinomycetes</taxon>
        <taxon>Mycobacteriales</taxon>
        <taxon>Mycobacteriaceae</taxon>
        <taxon>Mycolicibacterium</taxon>
    </lineage>
</organism>
<dbReference type="InterPro" id="IPR011051">
    <property type="entry name" value="RmlC_Cupin_sf"/>
</dbReference>